<gene>
    <name evidence="1" type="ORF">PHET_09204</name>
</gene>
<dbReference type="OrthoDB" id="6269882at2759"/>
<comment type="caution">
    <text evidence="1">The sequence shown here is derived from an EMBL/GenBank/DDBJ whole genome shotgun (WGS) entry which is preliminary data.</text>
</comment>
<keyword evidence="2" id="KW-1185">Reference proteome</keyword>
<dbReference type="InterPro" id="IPR042234">
    <property type="entry name" value="WDFY1/WDFY2"/>
</dbReference>
<evidence type="ECO:0000313" key="1">
    <source>
        <dbReference type="EMBL" id="KAF5397634.1"/>
    </source>
</evidence>
<name>A0A8J4TAU9_9TREM</name>
<organism evidence="1 2">
    <name type="scientific">Paragonimus heterotremus</name>
    <dbReference type="NCBI Taxonomy" id="100268"/>
    <lineage>
        <taxon>Eukaryota</taxon>
        <taxon>Metazoa</taxon>
        <taxon>Spiralia</taxon>
        <taxon>Lophotrochozoa</taxon>
        <taxon>Platyhelminthes</taxon>
        <taxon>Trematoda</taxon>
        <taxon>Digenea</taxon>
        <taxon>Plagiorchiida</taxon>
        <taxon>Troglotremata</taxon>
        <taxon>Troglotrematidae</taxon>
        <taxon>Paragonimus</taxon>
    </lineage>
</organism>
<sequence length="89" mass="10215">MGFERDVRMCNVCGPSITDEDRRSLAILFDARHPIVRLRVEENLKLLLTIGKDRVVKVRAVPLPRVWESGGLIGFVLKTRFPHKTARFT</sequence>
<dbReference type="Proteomes" id="UP000748531">
    <property type="component" value="Unassembled WGS sequence"/>
</dbReference>
<proteinExistence type="predicted"/>
<protein>
    <submittedName>
        <fullName evidence="1">Uncharacterized protein</fullName>
    </submittedName>
</protein>
<dbReference type="GO" id="GO:0005769">
    <property type="term" value="C:early endosome"/>
    <property type="evidence" value="ECO:0007669"/>
    <property type="project" value="TreeGrafter"/>
</dbReference>
<dbReference type="PANTHER" id="PTHR46189:SF1">
    <property type="entry name" value="LD41958P"/>
    <property type="match status" value="1"/>
</dbReference>
<dbReference type="PANTHER" id="PTHR46189">
    <property type="entry name" value="LD41958P"/>
    <property type="match status" value="1"/>
</dbReference>
<accession>A0A8J4TAU9</accession>
<evidence type="ECO:0000313" key="2">
    <source>
        <dbReference type="Proteomes" id="UP000748531"/>
    </source>
</evidence>
<dbReference type="AlphaFoldDB" id="A0A8J4TAU9"/>
<dbReference type="EMBL" id="LUCH01005981">
    <property type="protein sequence ID" value="KAF5397634.1"/>
    <property type="molecule type" value="Genomic_DNA"/>
</dbReference>
<reference evidence="1" key="1">
    <citation type="submission" date="2019-05" db="EMBL/GenBank/DDBJ databases">
        <title>Annotation for the trematode Paragonimus heterotremus.</title>
        <authorList>
            <person name="Choi Y.-J."/>
        </authorList>
    </citation>
    <scope>NUCLEOTIDE SEQUENCE</scope>
    <source>
        <strain evidence="1">LC</strain>
    </source>
</reference>